<proteinExistence type="predicted"/>
<keyword evidence="1" id="KW-0479">Metal-binding</keyword>
<dbReference type="Pfam" id="PF13639">
    <property type="entry name" value="zf-RING_2"/>
    <property type="match status" value="2"/>
</dbReference>
<evidence type="ECO:0000313" key="5">
    <source>
        <dbReference type="Proteomes" id="UP000319731"/>
    </source>
</evidence>
<dbReference type="Proteomes" id="UP000319731">
    <property type="component" value="Unassembled WGS sequence"/>
</dbReference>
<dbReference type="SMART" id="SM00184">
    <property type="entry name" value="RING"/>
    <property type="match status" value="2"/>
</dbReference>
<dbReference type="OrthoDB" id="8062037at2759"/>
<dbReference type="InterPro" id="IPR013083">
    <property type="entry name" value="Znf_RING/FYVE/PHD"/>
</dbReference>
<dbReference type="PANTHER" id="PTHR14991">
    <property type="entry name" value="RING FINGER PROTEIN 32"/>
    <property type="match status" value="1"/>
</dbReference>
<dbReference type="RefSeq" id="XP_031024010.1">
    <property type="nucleotide sequence ID" value="XM_031170006.1"/>
</dbReference>
<keyword evidence="1" id="KW-0863">Zinc-finger</keyword>
<dbReference type="AlphaFoldDB" id="A0A507C0E5"/>
<dbReference type="GO" id="GO:0008270">
    <property type="term" value="F:zinc ion binding"/>
    <property type="evidence" value="ECO:0007669"/>
    <property type="project" value="UniProtKB-KW"/>
</dbReference>
<organism evidence="4 5">
    <name type="scientific">Synchytrium microbalum</name>
    <dbReference type="NCBI Taxonomy" id="1806994"/>
    <lineage>
        <taxon>Eukaryota</taxon>
        <taxon>Fungi</taxon>
        <taxon>Fungi incertae sedis</taxon>
        <taxon>Chytridiomycota</taxon>
        <taxon>Chytridiomycota incertae sedis</taxon>
        <taxon>Chytridiomycetes</taxon>
        <taxon>Synchytriales</taxon>
        <taxon>Synchytriaceae</taxon>
        <taxon>Synchytrium</taxon>
    </lineage>
</organism>
<keyword evidence="5" id="KW-1185">Reference proteome</keyword>
<feature type="domain" description="RING-type" evidence="3">
    <location>
        <begin position="111"/>
        <end position="153"/>
    </location>
</feature>
<dbReference type="PANTHER" id="PTHR14991:SF0">
    <property type="entry name" value="RING FINGER PROTEIN 32"/>
    <property type="match status" value="1"/>
</dbReference>
<dbReference type="InterPro" id="IPR042862">
    <property type="entry name" value="RNF32"/>
</dbReference>
<feature type="domain" description="RING-type" evidence="3">
    <location>
        <begin position="297"/>
        <end position="343"/>
    </location>
</feature>
<dbReference type="PROSITE" id="PS50089">
    <property type="entry name" value="ZF_RING_2"/>
    <property type="match status" value="2"/>
</dbReference>
<evidence type="ECO:0000313" key="4">
    <source>
        <dbReference type="EMBL" id="TPX32881.1"/>
    </source>
</evidence>
<reference evidence="4 5" key="1">
    <citation type="journal article" date="2019" name="Sci. Rep.">
        <title>Comparative genomics of chytrid fungi reveal insights into the obligate biotrophic and pathogenic lifestyle of Synchytrium endobioticum.</title>
        <authorList>
            <person name="van de Vossenberg B.T.L.H."/>
            <person name="Warris S."/>
            <person name="Nguyen H.D.T."/>
            <person name="van Gent-Pelzer M.P.E."/>
            <person name="Joly D.L."/>
            <person name="van de Geest H.C."/>
            <person name="Bonants P.J.M."/>
            <person name="Smith D.S."/>
            <person name="Levesque C.A."/>
            <person name="van der Lee T.A.J."/>
        </authorList>
    </citation>
    <scope>NUCLEOTIDE SEQUENCE [LARGE SCALE GENOMIC DNA]</scope>
    <source>
        <strain evidence="4 5">JEL517</strain>
    </source>
</reference>
<dbReference type="SUPFAM" id="SSF57850">
    <property type="entry name" value="RING/U-box"/>
    <property type="match status" value="2"/>
</dbReference>
<evidence type="ECO:0000256" key="2">
    <source>
        <dbReference type="SAM" id="MobiDB-lite"/>
    </source>
</evidence>
<accession>A0A507C0E5</accession>
<feature type="compositionally biased region" description="Basic and acidic residues" evidence="2">
    <location>
        <begin position="32"/>
        <end position="41"/>
    </location>
</feature>
<comment type="caution">
    <text evidence="4">The sequence shown here is derived from an EMBL/GenBank/DDBJ whole genome shotgun (WGS) entry which is preliminary data.</text>
</comment>
<keyword evidence="1" id="KW-0862">Zinc</keyword>
<dbReference type="EMBL" id="QEAO01000025">
    <property type="protein sequence ID" value="TPX32881.1"/>
    <property type="molecule type" value="Genomic_DNA"/>
</dbReference>
<evidence type="ECO:0000256" key="1">
    <source>
        <dbReference type="PROSITE-ProRule" id="PRU00175"/>
    </source>
</evidence>
<name>A0A507C0E5_9FUNG</name>
<feature type="region of interest" description="Disordered" evidence="2">
    <location>
        <begin position="23"/>
        <end position="43"/>
    </location>
</feature>
<evidence type="ECO:0000259" key="3">
    <source>
        <dbReference type="PROSITE" id="PS50089"/>
    </source>
</evidence>
<dbReference type="Gene3D" id="3.30.40.10">
    <property type="entry name" value="Zinc/RING finger domain, C3HC4 (zinc finger)"/>
    <property type="match status" value="2"/>
</dbReference>
<gene>
    <name evidence="4" type="ORF">SmJEL517_g04078</name>
</gene>
<sequence>MNKKQNLVWASTALQDHLIRKPGALQSNAHAKQREKWRSERASLLQPSTKNKKRYYVDTLLSGKDRSLEFSEEPLTLAEKMNLVTRHTPSRLSESEWAGIKSRDSAGTDECSICCDIFRLSDQVLLSCAHTFHRRCLESYEHHVGRRNCPLCRSEHYEKRLVNTGRIRYVGFCAAKIQATYRMHRAHKHYLHIRATCIPKTTYMKKKYFVDKLSEAVKKLKIDDSGVDLLDGFLRDVDCAVDASRRVISSSTIQLITTPPPSGFHASQDIVLPTTSSQTWTQIIKKSEERKLLQSNCPICLSCFTSKKAACITNCGHVFHESCLQSFERFGSEGCAPSCPVCRNTYTRMTMPKQSN</sequence>
<dbReference type="STRING" id="1806994.A0A507C0E5"/>
<dbReference type="InterPro" id="IPR001841">
    <property type="entry name" value="Znf_RING"/>
</dbReference>
<dbReference type="GeneID" id="42005303"/>
<protein>
    <recommendedName>
        <fullName evidence="3">RING-type domain-containing protein</fullName>
    </recommendedName>
</protein>